<accession>I4D5T9</accession>
<evidence type="ECO:0000313" key="4">
    <source>
        <dbReference type="Proteomes" id="UP000002892"/>
    </source>
</evidence>
<keyword evidence="2" id="KW-1133">Transmembrane helix</keyword>
<name>I4D5T9_DESAJ</name>
<sequence>MTENKLGCSCKSVKELDSLPILIGGIIVYELAVTVIMLVFILWELEKPSQCQCNSYKSEEEESEPEREVIELSTEE</sequence>
<dbReference type="HOGENOM" id="CLU_2648546_0_0_9"/>
<feature type="region of interest" description="Disordered" evidence="1">
    <location>
        <begin position="55"/>
        <end position="76"/>
    </location>
</feature>
<dbReference type="Proteomes" id="UP000002892">
    <property type="component" value="Chromosome"/>
</dbReference>
<dbReference type="AlphaFoldDB" id="I4D5T9"/>
<dbReference type="EMBL" id="CP003639">
    <property type="protein sequence ID" value="AFM41163.1"/>
    <property type="molecule type" value="Genomic_DNA"/>
</dbReference>
<evidence type="ECO:0000256" key="1">
    <source>
        <dbReference type="SAM" id="MobiDB-lite"/>
    </source>
</evidence>
<keyword evidence="4" id="KW-1185">Reference proteome</keyword>
<evidence type="ECO:0000313" key="3">
    <source>
        <dbReference type="EMBL" id="AFM41163.1"/>
    </source>
</evidence>
<dbReference type="OrthoDB" id="1799587at2"/>
<proteinExistence type="predicted"/>
<keyword evidence="2" id="KW-0812">Transmembrane</keyword>
<feature type="transmembrane region" description="Helical" evidence="2">
    <location>
        <begin position="21"/>
        <end position="43"/>
    </location>
</feature>
<evidence type="ECO:0000256" key="2">
    <source>
        <dbReference type="SAM" id="Phobius"/>
    </source>
</evidence>
<gene>
    <name evidence="3" type="ordered locus">Desaci_2202</name>
</gene>
<dbReference type="KEGG" id="dai:Desaci_2202"/>
<dbReference type="RefSeq" id="WP_014827166.1">
    <property type="nucleotide sequence ID" value="NC_018068.1"/>
</dbReference>
<organism evidence="3 4">
    <name type="scientific">Desulfosporosinus acidiphilus (strain DSM 22704 / JCM 16185 / SJ4)</name>
    <dbReference type="NCBI Taxonomy" id="646529"/>
    <lineage>
        <taxon>Bacteria</taxon>
        <taxon>Bacillati</taxon>
        <taxon>Bacillota</taxon>
        <taxon>Clostridia</taxon>
        <taxon>Eubacteriales</taxon>
        <taxon>Desulfitobacteriaceae</taxon>
        <taxon>Desulfosporosinus</taxon>
    </lineage>
</organism>
<reference evidence="3 4" key="1">
    <citation type="journal article" date="2012" name="J. Bacteriol.">
        <title>Complete genome sequences of Desulfosporosinus orientis DSM765T, Desulfosporosinus youngiae DSM17734T, Desulfosporosinus meridiei DSM13257T, and Desulfosporosinus acidiphilus DSM22704T.</title>
        <authorList>
            <person name="Pester M."/>
            <person name="Brambilla E."/>
            <person name="Alazard D."/>
            <person name="Rattei T."/>
            <person name="Weinmaier T."/>
            <person name="Han J."/>
            <person name="Lucas S."/>
            <person name="Lapidus A."/>
            <person name="Cheng J.F."/>
            <person name="Goodwin L."/>
            <person name="Pitluck S."/>
            <person name="Peters L."/>
            <person name="Ovchinnikova G."/>
            <person name="Teshima H."/>
            <person name="Detter J.C."/>
            <person name="Han C.S."/>
            <person name="Tapia R."/>
            <person name="Land M.L."/>
            <person name="Hauser L."/>
            <person name="Kyrpides N.C."/>
            <person name="Ivanova N.N."/>
            <person name="Pagani I."/>
            <person name="Huntmann M."/>
            <person name="Wei C.L."/>
            <person name="Davenport K.W."/>
            <person name="Daligault H."/>
            <person name="Chain P.S."/>
            <person name="Chen A."/>
            <person name="Mavromatis K."/>
            <person name="Markowitz V."/>
            <person name="Szeto E."/>
            <person name="Mikhailova N."/>
            <person name="Pati A."/>
            <person name="Wagner M."/>
            <person name="Woyke T."/>
            <person name="Ollivier B."/>
            <person name="Klenk H.P."/>
            <person name="Spring S."/>
            <person name="Loy A."/>
        </authorList>
    </citation>
    <scope>NUCLEOTIDE SEQUENCE [LARGE SCALE GENOMIC DNA]</scope>
    <source>
        <strain evidence="4">DSM 22704 / JCM 16185 / SJ4</strain>
    </source>
</reference>
<protein>
    <submittedName>
        <fullName evidence="3">Uncharacterized protein</fullName>
    </submittedName>
</protein>
<keyword evidence="2" id="KW-0472">Membrane</keyword>